<comment type="subcellular location">
    <subcellularLocation>
        <location evidence="1">Membrane</location>
    </subcellularLocation>
</comment>
<evidence type="ECO:0000256" key="3">
    <source>
        <dbReference type="ARBA" id="ARBA00023055"/>
    </source>
</evidence>
<evidence type="ECO:0000313" key="7">
    <source>
        <dbReference type="EnsemblProtists" id="EOD30938"/>
    </source>
</evidence>
<dbReference type="eggNOG" id="KOG1012">
    <property type="taxonomic scope" value="Eukaryota"/>
</dbReference>
<keyword evidence="3" id="KW-0445">Lipid transport</keyword>
<evidence type="ECO:0000256" key="1">
    <source>
        <dbReference type="ARBA" id="ARBA00004370"/>
    </source>
</evidence>
<evidence type="ECO:0000259" key="6">
    <source>
        <dbReference type="PROSITE" id="PS51847"/>
    </source>
</evidence>
<dbReference type="OMA" id="DITRIPW"/>
<dbReference type="STRING" id="2903.R1D6G4"/>
<dbReference type="InterPro" id="IPR031468">
    <property type="entry name" value="SMP_LBD"/>
</dbReference>
<reference evidence="8" key="1">
    <citation type="journal article" date="2013" name="Nature">
        <title>Pan genome of the phytoplankton Emiliania underpins its global distribution.</title>
        <authorList>
            <person name="Read B.A."/>
            <person name="Kegel J."/>
            <person name="Klute M.J."/>
            <person name="Kuo A."/>
            <person name="Lefebvre S.C."/>
            <person name="Maumus F."/>
            <person name="Mayer C."/>
            <person name="Miller J."/>
            <person name="Monier A."/>
            <person name="Salamov A."/>
            <person name="Young J."/>
            <person name="Aguilar M."/>
            <person name="Claverie J.M."/>
            <person name="Frickenhaus S."/>
            <person name="Gonzalez K."/>
            <person name="Herman E.K."/>
            <person name="Lin Y.C."/>
            <person name="Napier J."/>
            <person name="Ogata H."/>
            <person name="Sarno A.F."/>
            <person name="Shmutz J."/>
            <person name="Schroeder D."/>
            <person name="de Vargas C."/>
            <person name="Verret F."/>
            <person name="von Dassow P."/>
            <person name="Valentin K."/>
            <person name="Van de Peer Y."/>
            <person name="Wheeler G."/>
            <person name="Dacks J.B."/>
            <person name="Delwiche C.F."/>
            <person name="Dyhrman S.T."/>
            <person name="Glockner G."/>
            <person name="John U."/>
            <person name="Richards T."/>
            <person name="Worden A.Z."/>
            <person name="Zhang X."/>
            <person name="Grigoriev I.V."/>
            <person name="Allen A.E."/>
            <person name="Bidle K."/>
            <person name="Borodovsky M."/>
            <person name="Bowler C."/>
            <person name="Brownlee C."/>
            <person name="Cock J.M."/>
            <person name="Elias M."/>
            <person name="Gladyshev V.N."/>
            <person name="Groth M."/>
            <person name="Guda C."/>
            <person name="Hadaegh A."/>
            <person name="Iglesias-Rodriguez M.D."/>
            <person name="Jenkins J."/>
            <person name="Jones B.M."/>
            <person name="Lawson T."/>
            <person name="Leese F."/>
            <person name="Lindquist E."/>
            <person name="Lobanov A."/>
            <person name="Lomsadze A."/>
            <person name="Malik S.B."/>
            <person name="Marsh M.E."/>
            <person name="Mackinder L."/>
            <person name="Mock T."/>
            <person name="Mueller-Roeber B."/>
            <person name="Pagarete A."/>
            <person name="Parker M."/>
            <person name="Probert I."/>
            <person name="Quesneville H."/>
            <person name="Raines C."/>
            <person name="Rensing S.A."/>
            <person name="Riano-Pachon D.M."/>
            <person name="Richier S."/>
            <person name="Rokitta S."/>
            <person name="Shiraiwa Y."/>
            <person name="Soanes D.M."/>
            <person name="van der Giezen M."/>
            <person name="Wahlund T.M."/>
            <person name="Williams B."/>
            <person name="Wilson W."/>
            <person name="Wolfe G."/>
            <person name="Wurch L.L."/>
        </authorList>
    </citation>
    <scope>NUCLEOTIDE SEQUENCE</scope>
</reference>
<dbReference type="EnsemblProtists" id="EOD30938">
    <property type="protein sequence ID" value="EOD30938"/>
    <property type="gene ID" value="EMIHUDRAFT_99221"/>
</dbReference>
<evidence type="ECO:0000313" key="8">
    <source>
        <dbReference type="Proteomes" id="UP000013827"/>
    </source>
</evidence>
<dbReference type="PaxDb" id="2903-EOD30938"/>
<dbReference type="PROSITE" id="PS51847">
    <property type="entry name" value="SMP"/>
    <property type="match status" value="1"/>
</dbReference>
<keyword evidence="8" id="KW-1185">Reference proteome</keyword>
<protein>
    <recommendedName>
        <fullName evidence="6">SMP-LTD domain-containing protein</fullName>
    </recommendedName>
</protein>
<dbReference type="CDD" id="cd21669">
    <property type="entry name" value="SMP_SF"/>
    <property type="match status" value="1"/>
</dbReference>
<evidence type="ECO:0000256" key="4">
    <source>
        <dbReference type="ARBA" id="ARBA00023121"/>
    </source>
</evidence>
<dbReference type="GO" id="GO:0005783">
    <property type="term" value="C:endoplasmic reticulum"/>
    <property type="evidence" value="ECO:0007669"/>
    <property type="project" value="TreeGrafter"/>
</dbReference>
<feature type="domain" description="SMP-LTD" evidence="6">
    <location>
        <begin position="108"/>
        <end position="285"/>
    </location>
</feature>
<dbReference type="Proteomes" id="UP000013827">
    <property type="component" value="Unassembled WGS sequence"/>
</dbReference>
<dbReference type="PANTHER" id="PTHR10774">
    <property type="entry name" value="EXTENDED SYNAPTOTAGMIN-RELATED"/>
    <property type="match status" value="1"/>
</dbReference>
<dbReference type="AlphaFoldDB" id="A0A0D3K5A3"/>
<name>A0A0D3K5A3_EMIH1</name>
<sequence>MLAFVCGGLFFTSAVTAAGAVYAVGWSNVRFAAALLAVVMRRVLKLLLAMLGATRSALFGSSETRWADAWQALREGLAEARKASAEGVQAVQMEARLYAAAVGAPGLRPLQYALDRLLPSALVPKMEAALEQALADFAQSNNPVRSARLKQFKVGRELPRLTAARMYDLGEDALAVDVEMDWASSLTARVEIVSAGVGARVPVTLHNLRFTGPVRLVVTGLQSTAPGFGALLLSFPTAPSIGLEVRVAGGEVTRLPWLRTEVQKTIKRAVAERLLWPQRIVIPAEAPPARETPRPPFLDPSKLAALAHDDPLLAAERALAAQPALEDSRRQPTRWDRVKSVVRAVSVGGV</sequence>
<dbReference type="RefSeq" id="XP_005783367.1">
    <property type="nucleotide sequence ID" value="XM_005783310.1"/>
</dbReference>
<dbReference type="PANTHER" id="PTHR10774:SF190">
    <property type="entry name" value="C2 CALCIUM_LIPID-BINDING ENDONUCLEASE_EXONUCLEASE_PHOSPHATASE-RELATED"/>
    <property type="match status" value="1"/>
</dbReference>
<proteinExistence type="predicted"/>
<keyword evidence="5" id="KW-0472">Membrane</keyword>
<organism evidence="7 8">
    <name type="scientific">Emiliania huxleyi (strain CCMP1516)</name>
    <dbReference type="NCBI Taxonomy" id="280463"/>
    <lineage>
        <taxon>Eukaryota</taxon>
        <taxon>Haptista</taxon>
        <taxon>Haptophyta</taxon>
        <taxon>Prymnesiophyceae</taxon>
        <taxon>Isochrysidales</taxon>
        <taxon>Noelaerhabdaceae</taxon>
        <taxon>Emiliania</taxon>
    </lineage>
</organism>
<dbReference type="GeneID" id="17276210"/>
<dbReference type="GO" id="GO:0016020">
    <property type="term" value="C:membrane"/>
    <property type="evidence" value="ECO:0007669"/>
    <property type="project" value="UniProtKB-SubCell"/>
</dbReference>
<evidence type="ECO:0000256" key="2">
    <source>
        <dbReference type="ARBA" id="ARBA00022448"/>
    </source>
</evidence>
<dbReference type="InterPro" id="IPR045050">
    <property type="entry name" value="Synaptotagmin_plant"/>
</dbReference>
<dbReference type="KEGG" id="ehx:EMIHUDRAFT_99221"/>
<reference evidence="7" key="2">
    <citation type="submission" date="2024-10" db="UniProtKB">
        <authorList>
            <consortium name="EnsemblProtists"/>
        </authorList>
    </citation>
    <scope>IDENTIFICATION</scope>
</reference>
<evidence type="ECO:0000256" key="5">
    <source>
        <dbReference type="ARBA" id="ARBA00023136"/>
    </source>
</evidence>
<dbReference type="GO" id="GO:0008289">
    <property type="term" value="F:lipid binding"/>
    <property type="evidence" value="ECO:0007669"/>
    <property type="project" value="UniProtKB-KW"/>
</dbReference>
<keyword evidence="4" id="KW-0446">Lipid-binding</keyword>
<dbReference type="GO" id="GO:0006869">
    <property type="term" value="P:lipid transport"/>
    <property type="evidence" value="ECO:0007669"/>
    <property type="project" value="UniProtKB-KW"/>
</dbReference>
<dbReference type="HOGENOM" id="CLU_793297_0_0_1"/>
<accession>A0A0D3K5A3</accession>
<keyword evidence="2" id="KW-0813">Transport</keyword>